<evidence type="ECO:0000313" key="2">
    <source>
        <dbReference type="Proteomes" id="UP000290289"/>
    </source>
</evidence>
<gene>
    <name evidence="1" type="ORF">DVH24_006700</name>
</gene>
<evidence type="ECO:0000313" key="1">
    <source>
        <dbReference type="EMBL" id="RXI05443.1"/>
    </source>
</evidence>
<reference evidence="1 2" key="1">
    <citation type="submission" date="2018-10" db="EMBL/GenBank/DDBJ databases">
        <title>A high-quality apple genome assembly.</title>
        <authorList>
            <person name="Hu J."/>
        </authorList>
    </citation>
    <scope>NUCLEOTIDE SEQUENCE [LARGE SCALE GENOMIC DNA]</scope>
    <source>
        <strain evidence="2">cv. HFTH1</strain>
        <tissue evidence="1">Young leaf</tissue>
    </source>
</reference>
<comment type="caution">
    <text evidence="1">The sequence shown here is derived from an EMBL/GenBank/DDBJ whole genome shotgun (WGS) entry which is preliminary data.</text>
</comment>
<dbReference type="EMBL" id="RDQH01000328">
    <property type="protein sequence ID" value="RXI05443.1"/>
    <property type="molecule type" value="Genomic_DNA"/>
</dbReference>
<name>A0A498KJ60_MALDO</name>
<protein>
    <submittedName>
        <fullName evidence="1">Uncharacterized protein</fullName>
    </submittedName>
</protein>
<keyword evidence="2" id="KW-1185">Reference proteome</keyword>
<accession>A0A498KJ60</accession>
<sequence length="75" mass="8625">MMKLWMNNSRSNLSIPKVVPFGTWDGTERDEPFRPTFGAPKKCGMGCPMGRNLTDFSFHLFPLERSVPHPWNTNL</sequence>
<organism evidence="1 2">
    <name type="scientific">Malus domestica</name>
    <name type="common">Apple</name>
    <name type="synonym">Pyrus malus</name>
    <dbReference type="NCBI Taxonomy" id="3750"/>
    <lineage>
        <taxon>Eukaryota</taxon>
        <taxon>Viridiplantae</taxon>
        <taxon>Streptophyta</taxon>
        <taxon>Embryophyta</taxon>
        <taxon>Tracheophyta</taxon>
        <taxon>Spermatophyta</taxon>
        <taxon>Magnoliopsida</taxon>
        <taxon>eudicotyledons</taxon>
        <taxon>Gunneridae</taxon>
        <taxon>Pentapetalae</taxon>
        <taxon>rosids</taxon>
        <taxon>fabids</taxon>
        <taxon>Rosales</taxon>
        <taxon>Rosaceae</taxon>
        <taxon>Amygdaloideae</taxon>
        <taxon>Maleae</taxon>
        <taxon>Malus</taxon>
    </lineage>
</organism>
<dbReference type="Proteomes" id="UP000290289">
    <property type="component" value="Chromosome 2"/>
</dbReference>
<dbReference type="AlphaFoldDB" id="A0A498KJ60"/>
<proteinExistence type="predicted"/>